<accession>A0A6T8MKJ3</accession>
<proteinExistence type="predicted"/>
<protein>
    <submittedName>
        <fullName evidence="4">Uncharacterized protein</fullName>
    </submittedName>
</protein>
<dbReference type="EMBL" id="HBFX01026279">
    <property type="protein sequence ID" value="CAD8963027.1"/>
    <property type="molecule type" value="Transcribed_RNA"/>
</dbReference>
<feature type="region of interest" description="Disordered" evidence="1">
    <location>
        <begin position="208"/>
        <end position="227"/>
    </location>
</feature>
<feature type="region of interest" description="Disordered" evidence="1">
    <location>
        <begin position="1"/>
        <end position="21"/>
    </location>
</feature>
<name>A0A6T8MKJ3_HEMAN</name>
<dbReference type="AlphaFoldDB" id="A0A6T8MKJ3"/>
<sequence>MRMPFSGEIESSGSAGSTRNSALGSTPSLSNSFATSAWHKVARFLWKAVLASMKAACHTFASALFEPHALPLDVLHRSWTCFRHWYLLFPAGNSLKGLNSSHWRPVGPFDHATIVHSQGECGQRLVVAEGEVEHVAVAVGTAHAEEFCWEMRETQENSSDARIEARVGAHREGCRTTCVAGGGQVAATGAADDGRGLDGRCASQTSGLCRSGWHPGQQNGRPAMRRG</sequence>
<organism evidence="4">
    <name type="scientific">Hemiselmis andersenii</name>
    <name type="common">Cryptophyte alga</name>
    <dbReference type="NCBI Taxonomy" id="464988"/>
    <lineage>
        <taxon>Eukaryota</taxon>
        <taxon>Cryptophyceae</taxon>
        <taxon>Cryptomonadales</taxon>
        <taxon>Hemiselmidaceae</taxon>
        <taxon>Hemiselmis</taxon>
    </lineage>
</organism>
<gene>
    <name evidence="4" type="ORF">HAND00432_LOCUS15980</name>
    <name evidence="5" type="ORF">HAND00432_LOCUS15981</name>
    <name evidence="2" type="ORF">HAND1043_LOCUS15515</name>
    <name evidence="3" type="ORF">HAND1043_LOCUS15516</name>
</gene>
<evidence type="ECO:0000313" key="4">
    <source>
        <dbReference type="EMBL" id="CAD8963025.1"/>
    </source>
</evidence>
<feature type="compositionally biased region" description="Low complexity" evidence="1">
    <location>
        <begin position="1"/>
        <end position="17"/>
    </location>
</feature>
<evidence type="ECO:0000256" key="1">
    <source>
        <dbReference type="SAM" id="MobiDB-lite"/>
    </source>
</evidence>
<dbReference type="EMBL" id="HBFX01026278">
    <property type="protein sequence ID" value="CAD8963025.1"/>
    <property type="molecule type" value="Transcribed_RNA"/>
</dbReference>
<evidence type="ECO:0000313" key="2">
    <source>
        <dbReference type="EMBL" id="CAD8749018.1"/>
    </source>
</evidence>
<evidence type="ECO:0000313" key="5">
    <source>
        <dbReference type="EMBL" id="CAD8963027.1"/>
    </source>
</evidence>
<dbReference type="EMBL" id="HBFK01025326">
    <property type="protein sequence ID" value="CAD8749018.1"/>
    <property type="molecule type" value="Transcribed_RNA"/>
</dbReference>
<reference evidence="4" key="1">
    <citation type="submission" date="2021-01" db="EMBL/GenBank/DDBJ databases">
        <authorList>
            <person name="Corre E."/>
            <person name="Pelletier E."/>
            <person name="Niang G."/>
            <person name="Scheremetjew M."/>
            <person name="Finn R."/>
            <person name="Kale V."/>
            <person name="Holt S."/>
            <person name="Cochrane G."/>
            <person name="Meng A."/>
            <person name="Brown T."/>
            <person name="Cohen L."/>
        </authorList>
    </citation>
    <scope>NUCLEOTIDE SEQUENCE</scope>
    <source>
        <strain evidence="2">CCMP441</strain>
        <strain evidence="4">CCMP644</strain>
    </source>
</reference>
<evidence type="ECO:0000313" key="3">
    <source>
        <dbReference type="EMBL" id="CAD8749019.1"/>
    </source>
</evidence>
<dbReference type="EMBL" id="HBFK01025327">
    <property type="protein sequence ID" value="CAD8749019.1"/>
    <property type="molecule type" value="Transcribed_RNA"/>
</dbReference>